<dbReference type="GO" id="GO:0006865">
    <property type="term" value="P:amino acid transport"/>
    <property type="evidence" value="ECO:0007669"/>
    <property type="project" value="TreeGrafter"/>
</dbReference>
<keyword evidence="2" id="KW-0813">Transport</keyword>
<name>A0A1I7WM14_HETBA</name>
<organism evidence="8 9">
    <name type="scientific">Heterorhabditis bacteriophora</name>
    <name type="common">Entomopathogenic nematode worm</name>
    <dbReference type="NCBI Taxonomy" id="37862"/>
    <lineage>
        <taxon>Eukaryota</taxon>
        <taxon>Metazoa</taxon>
        <taxon>Ecdysozoa</taxon>
        <taxon>Nematoda</taxon>
        <taxon>Chromadorea</taxon>
        <taxon>Rhabditida</taxon>
        <taxon>Rhabditina</taxon>
        <taxon>Rhabditomorpha</taxon>
        <taxon>Strongyloidea</taxon>
        <taxon>Heterorhabditidae</taxon>
        <taxon>Heterorhabditis</taxon>
    </lineage>
</organism>
<evidence type="ECO:0000256" key="7">
    <source>
        <dbReference type="SAM" id="Phobius"/>
    </source>
</evidence>
<dbReference type="GO" id="GO:0005886">
    <property type="term" value="C:plasma membrane"/>
    <property type="evidence" value="ECO:0007669"/>
    <property type="project" value="TreeGrafter"/>
</dbReference>
<protein>
    <submittedName>
        <fullName evidence="9">Anoctamin</fullName>
    </submittedName>
</protein>
<comment type="subcellular location">
    <subcellularLocation>
        <location evidence="1">Membrane</location>
        <topology evidence="1">Multi-pass membrane protein</topology>
    </subcellularLocation>
</comment>
<evidence type="ECO:0000256" key="4">
    <source>
        <dbReference type="ARBA" id="ARBA00022847"/>
    </source>
</evidence>
<evidence type="ECO:0000256" key="6">
    <source>
        <dbReference type="ARBA" id="ARBA00023136"/>
    </source>
</evidence>
<keyword evidence="6 7" id="KW-0472">Membrane</keyword>
<dbReference type="PANTHER" id="PTHR11616:SF240">
    <property type="entry name" value="BLOATED TUBULES, ISOFORM B-RELATED"/>
    <property type="match status" value="1"/>
</dbReference>
<dbReference type="SUPFAM" id="SSF161070">
    <property type="entry name" value="SNF-like"/>
    <property type="match status" value="1"/>
</dbReference>
<evidence type="ECO:0000256" key="5">
    <source>
        <dbReference type="ARBA" id="ARBA00022989"/>
    </source>
</evidence>
<dbReference type="InterPro" id="IPR000175">
    <property type="entry name" value="Na/ntran_symport"/>
</dbReference>
<keyword evidence="3 7" id="KW-0812">Transmembrane</keyword>
<proteinExistence type="predicted"/>
<feature type="transmembrane region" description="Helical" evidence="7">
    <location>
        <begin position="21"/>
        <end position="42"/>
    </location>
</feature>
<evidence type="ECO:0000256" key="3">
    <source>
        <dbReference type="ARBA" id="ARBA00022692"/>
    </source>
</evidence>
<dbReference type="Proteomes" id="UP000095283">
    <property type="component" value="Unplaced"/>
</dbReference>
<reference evidence="9" key="1">
    <citation type="submission" date="2016-11" db="UniProtKB">
        <authorList>
            <consortium name="WormBaseParasite"/>
        </authorList>
    </citation>
    <scope>IDENTIFICATION</scope>
</reference>
<keyword evidence="5 7" id="KW-1133">Transmembrane helix</keyword>
<dbReference type="Pfam" id="PF00209">
    <property type="entry name" value="SNF"/>
    <property type="match status" value="1"/>
</dbReference>
<dbReference type="GO" id="GO:0015293">
    <property type="term" value="F:symporter activity"/>
    <property type="evidence" value="ECO:0007669"/>
    <property type="project" value="UniProtKB-KW"/>
</dbReference>
<dbReference type="PROSITE" id="PS50267">
    <property type="entry name" value="NA_NEUROTRAN_SYMP_3"/>
    <property type="match status" value="1"/>
</dbReference>
<evidence type="ECO:0000313" key="8">
    <source>
        <dbReference type="Proteomes" id="UP000095283"/>
    </source>
</evidence>
<dbReference type="GO" id="GO:0035725">
    <property type="term" value="P:sodium ion transmembrane transport"/>
    <property type="evidence" value="ECO:0007669"/>
    <property type="project" value="TreeGrafter"/>
</dbReference>
<accession>A0A1I7WM14</accession>
<dbReference type="WBParaSite" id="Hba_06191">
    <property type="protein sequence ID" value="Hba_06191"/>
    <property type="gene ID" value="Hba_06191"/>
</dbReference>
<sequence>MSRRSPEGIQKWFGPHSPYWGMNWRIISPALAMIIMIFTLMRSKMKIQIGNNVYTFPWWAELFGWFLNIIPISAIPFIFFVNFHQWKREGKTIRDMFNVQSTLRSYERIMTFETSDNKPISHPFSPISKSPLHAPSKVHWCPGLLVTNCTECTIDCSSLPNDLLFILITDSDSASNCGSFQYNFLNSVQSLLLMKKRISQIQGIIMRR</sequence>
<evidence type="ECO:0000313" key="9">
    <source>
        <dbReference type="WBParaSite" id="Hba_06191"/>
    </source>
</evidence>
<keyword evidence="4" id="KW-0769">Symport</keyword>
<keyword evidence="8" id="KW-1185">Reference proteome</keyword>
<evidence type="ECO:0000256" key="1">
    <source>
        <dbReference type="ARBA" id="ARBA00004141"/>
    </source>
</evidence>
<dbReference type="PANTHER" id="PTHR11616">
    <property type="entry name" value="SODIUM/CHLORIDE DEPENDENT TRANSPORTER"/>
    <property type="match status" value="1"/>
</dbReference>
<evidence type="ECO:0000256" key="2">
    <source>
        <dbReference type="ARBA" id="ARBA00022448"/>
    </source>
</evidence>
<dbReference type="InterPro" id="IPR037272">
    <property type="entry name" value="SNS_sf"/>
</dbReference>
<dbReference type="AlphaFoldDB" id="A0A1I7WM14"/>
<feature type="transmembrane region" description="Helical" evidence="7">
    <location>
        <begin position="62"/>
        <end position="83"/>
    </location>
</feature>